<accession>A0A964UTD6</accession>
<evidence type="ECO:0000313" key="1">
    <source>
        <dbReference type="EMBL" id="NBE55079.1"/>
    </source>
</evidence>
<dbReference type="OrthoDB" id="4261389at2"/>
<dbReference type="AlphaFoldDB" id="A0A964UTD6"/>
<name>A0A964UTD6_9ACTN</name>
<dbReference type="GO" id="GO:0006355">
    <property type="term" value="P:regulation of DNA-templated transcription"/>
    <property type="evidence" value="ECO:0007669"/>
    <property type="project" value="InterPro"/>
</dbReference>
<dbReference type="RefSeq" id="WP_161702502.1">
    <property type="nucleotide sequence ID" value="NZ_JAAAHS010000280.1"/>
</dbReference>
<gene>
    <name evidence="1" type="ORF">GUY60_27385</name>
</gene>
<dbReference type="InterPro" id="IPR010985">
    <property type="entry name" value="Ribbon_hlx_hlx"/>
</dbReference>
<organism evidence="1 2">
    <name type="scientific">Streptomyces boluensis</name>
    <dbReference type="NCBI Taxonomy" id="1775135"/>
    <lineage>
        <taxon>Bacteria</taxon>
        <taxon>Bacillati</taxon>
        <taxon>Actinomycetota</taxon>
        <taxon>Actinomycetes</taxon>
        <taxon>Kitasatosporales</taxon>
        <taxon>Streptomycetaceae</taxon>
        <taxon>Streptomyces</taxon>
    </lineage>
</organism>
<dbReference type="SUPFAM" id="SSF47598">
    <property type="entry name" value="Ribbon-helix-helix"/>
    <property type="match status" value="1"/>
</dbReference>
<evidence type="ECO:0008006" key="3">
    <source>
        <dbReference type="Google" id="ProtNLM"/>
    </source>
</evidence>
<comment type="caution">
    <text evidence="1">The sequence shown here is derived from an EMBL/GenBank/DDBJ whole genome shotgun (WGS) entry which is preliminary data.</text>
</comment>
<dbReference type="EMBL" id="JAAAHS010000280">
    <property type="protein sequence ID" value="NBE55079.1"/>
    <property type="molecule type" value="Genomic_DNA"/>
</dbReference>
<reference evidence="1" key="1">
    <citation type="submission" date="2020-01" db="EMBL/GenBank/DDBJ databases">
        <title>Whole-genome analyses of novel actinobacteria.</title>
        <authorList>
            <person name="Sahin N."/>
        </authorList>
    </citation>
    <scope>NUCLEOTIDE SEQUENCE</scope>
    <source>
        <strain evidence="1">YC537</strain>
    </source>
</reference>
<proteinExistence type="predicted"/>
<keyword evidence="2" id="KW-1185">Reference proteome</keyword>
<dbReference type="Proteomes" id="UP000598297">
    <property type="component" value="Unassembled WGS sequence"/>
</dbReference>
<protein>
    <recommendedName>
        <fullName evidence="3">Antitoxin</fullName>
    </recommendedName>
</protein>
<evidence type="ECO:0000313" key="2">
    <source>
        <dbReference type="Proteomes" id="UP000598297"/>
    </source>
</evidence>
<sequence>MATDHKQLNVRLPSQTHALAKANADRRGLSVQAYVSGLVEEDVDPARDAFVSGLVDDLTELLGEFEDAFEAGLR</sequence>